<organism evidence="1 2">
    <name type="scientific">Phenylobacterium terrae</name>
    <dbReference type="NCBI Taxonomy" id="2665495"/>
    <lineage>
        <taxon>Bacteria</taxon>
        <taxon>Pseudomonadati</taxon>
        <taxon>Pseudomonadota</taxon>
        <taxon>Alphaproteobacteria</taxon>
        <taxon>Caulobacterales</taxon>
        <taxon>Caulobacteraceae</taxon>
        <taxon>Phenylobacterium</taxon>
    </lineage>
</organism>
<evidence type="ECO:0000313" key="1">
    <source>
        <dbReference type="EMBL" id="MFD1783076.1"/>
    </source>
</evidence>
<accession>A0ABW4MZ80</accession>
<dbReference type="RefSeq" id="WP_377284224.1">
    <property type="nucleotide sequence ID" value="NZ_JBHRSI010000015.1"/>
</dbReference>
<keyword evidence="2" id="KW-1185">Reference proteome</keyword>
<proteinExistence type="predicted"/>
<gene>
    <name evidence="1" type="ORF">ACFSC0_06695</name>
</gene>
<reference evidence="2" key="1">
    <citation type="journal article" date="2019" name="Int. J. Syst. Evol. Microbiol.">
        <title>The Global Catalogue of Microorganisms (GCM) 10K type strain sequencing project: providing services to taxonomists for standard genome sequencing and annotation.</title>
        <authorList>
            <consortium name="The Broad Institute Genomics Platform"/>
            <consortium name="The Broad Institute Genome Sequencing Center for Infectious Disease"/>
            <person name="Wu L."/>
            <person name="Ma J."/>
        </authorList>
    </citation>
    <scope>NUCLEOTIDE SEQUENCE [LARGE SCALE GENOMIC DNA]</scope>
    <source>
        <strain evidence="2">DFY28</strain>
    </source>
</reference>
<dbReference type="EMBL" id="JBHUEY010000001">
    <property type="protein sequence ID" value="MFD1783076.1"/>
    <property type="molecule type" value="Genomic_DNA"/>
</dbReference>
<dbReference type="Proteomes" id="UP001597237">
    <property type="component" value="Unassembled WGS sequence"/>
</dbReference>
<name>A0ABW4MZ80_9CAUL</name>
<sequence>MSLILYPVADNPDAALTAPRGRAAREREAAKILKGEVVFETQLTGPGFATREAALDAYAGKVEDDRPGRVFNPAPEDRWLRLVEVVAPDERRAPVPVRPAYKDGKRWPEPPPAPRTVWRLSVSYWRPAAADQPADGPQARLARRKAQDLDRDALRALTRQPLRPVKPQQGLDIGLFEARLPENPDIIVPDE</sequence>
<protein>
    <submittedName>
        <fullName evidence="1">Uncharacterized protein</fullName>
    </submittedName>
</protein>
<evidence type="ECO:0000313" key="2">
    <source>
        <dbReference type="Proteomes" id="UP001597237"/>
    </source>
</evidence>
<comment type="caution">
    <text evidence="1">The sequence shown here is derived from an EMBL/GenBank/DDBJ whole genome shotgun (WGS) entry which is preliminary data.</text>
</comment>